<name>R7ZSK1_9BACT</name>
<dbReference type="AlphaFoldDB" id="R7ZSK1"/>
<dbReference type="OrthoDB" id="982803at2"/>
<evidence type="ECO:0000313" key="3">
    <source>
        <dbReference type="Proteomes" id="UP000013909"/>
    </source>
</evidence>
<feature type="transmembrane region" description="Helical" evidence="1">
    <location>
        <begin position="6"/>
        <end position="32"/>
    </location>
</feature>
<dbReference type="Proteomes" id="UP000013909">
    <property type="component" value="Unassembled WGS sequence"/>
</dbReference>
<gene>
    <name evidence="2" type="ORF">ADIS_2537</name>
</gene>
<dbReference type="EMBL" id="AQHR01000069">
    <property type="protein sequence ID" value="EON76994.1"/>
    <property type="molecule type" value="Genomic_DNA"/>
</dbReference>
<comment type="caution">
    <text evidence="2">The sequence shown here is derived from an EMBL/GenBank/DDBJ whole genome shotgun (WGS) entry which is preliminary data.</text>
</comment>
<dbReference type="STRING" id="1232681.ADIS_2537"/>
<keyword evidence="3" id="KW-1185">Reference proteome</keyword>
<evidence type="ECO:0000256" key="1">
    <source>
        <dbReference type="SAM" id="Phobius"/>
    </source>
</evidence>
<keyword evidence="1" id="KW-0812">Transmembrane</keyword>
<protein>
    <submittedName>
        <fullName evidence="2">Uncharacterized protein</fullName>
    </submittedName>
</protein>
<sequence>METVYYFIQTLAFVSLSALVAGMVRPVTVLWFHSVVNRLGVLRYYGVATLVFFGLGFLIKLLFLTG</sequence>
<dbReference type="RefSeq" id="WP_010854673.1">
    <property type="nucleotide sequence ID" value="NZ_AQHR01000069.1"/>
</dbReference>
<keyword evidence="1" id="KW-1133">Transmembrane helix</keyword>
<feature type="transmembrane region" description="Helical" evidence="1">
    <location>
        <begin position="44"/>
        <end position="63"/>
    </location>
</feature>
<organism evidence="2 3">
    <name type="scientific">Lunatimonas lonarensis</name>
    <dbReference type="NCBI Taxonomy" id="1232681"/>
    <lineage>
        <taxon>Bacteria</taxon>
        <taxon>Pseudomonadati</taxon>
        <taxon>Bacteroidota</taxon>
        <taxon>Cytophagia</taxon>
        <taxon>Cytophagales</taxon>
        <taxon>Cyclobacteriaceae</taxon>
    </lineage>
</organism>
<keyword evidence="1" id="KW-0472">Membrane</keyword>
<accession>R7ZSK1</accession>
<reference evidence="2 3" key="1">
    <citation type="submission" date="2013-02" db="EMBL/GenBank/DDBJ databases">
        <title>A novel strain isolated from Lonar lake, Maharashtra, India.</title>
        <authorList>
            <person name="Singh A."/>
        </authorList>
    </citation>
    <scope>NUCLEOTIDE SEQUENCE [LARGE SCALE GENOMIC DNA]</scope>
    <source>
        <strain evidence="2 3">AK24</strain>
    </source>
</reference>
<proteinExistence type="predicted"/>
<evidence type="ECO:0000313" key="2">
    <source>
        <dbReference type="EMBL" id="EON76994.1"/>
    </source>
</evidence>